<dbReference type="PANTHER" id="PTHR28255:SF1">
    <property type="entry name" value="UPF0303 PROTEIN YBR137W"/>
    <property type="match status" value="1"/>
</dbReference>
<comment type="caution">
    <text evidence="1">The sequence shown here is derived from an EMBL/GenBank/DDBJ whole genome shotgun (WGS) entry which is preliminary data.</text>
</comment>
<keyword evidence="2" id="KW-1185">Reference proteome</keyword>
<organism evidence="1 2">
    <name type="scientific">Kineothrix alysoides</name>
    <dbReference type="NCBI Taxonomy" id="1469948"/>
    <lineage>
        <taxon>Bacteria</taxon>
        <taxon>Bacillati</taxon>
        <taxon>Bacillota</taxon>
        <taxon>Clostridia</taxon>
        <taxon>Lachnospirales</taxon>
        <taxon>Lachnospiraceae</taxon>
        <taxon>Kineothrix</taxon>
    </lineage>
</organism>
<dbReference type="STRING" id="1469948.GCA_000732725_00742"/>
<dbReference type="EMBL" id="SLUO01000013">
    <property type="protein sequence ID" value="TCL56019.1"/>
    <property type="molecule type" value="Genomic_DNA"/>
</dbReference>
<evidence type="ECO:0000313" key="1">
    <source>
        <dbReference type="EMBL" id="TCL56019.1"/>
    </source>
</evidence>
<gene>
    <name evidence="1" type="ORF">EDD76_113157</name>
</gene>
<dbReference type="Proteomes" id="UP000295718">
    <property type="component" value="Unassembled WGS sequence"/>
</dbReference>
<protein>
    <submittedName>
        <fullName evidence="1">Uncharacterized protein (UPF0303 family)</fullName>
    </submittedName>
</protein>
<proteinExistence type="predicted"/>
<dbReference type="InterPro" id="IPR038084">
    <property type="entry name" value="PduO/GlcC-like_sf"/>
</dbReference>
<dbReference type="Gene3D" id="3.30.450.150">
    <property type="entry name" value="Haem-degrading domain"/>
    <property type="match status" value="1"/>
</dbReference>
<dbReference type="PANTHER" id="PTHR28255">
    <property type="match status" value="1"/>
</dbReference>
<dbReference type="InterPro" id="IPR005624">
    <property type="entry name" value="PduO/GlcC-like"/>
</dbReference>
<reference evidence="1 2" key="1">
    <citation type="submission" date="2019-03" db="EMBL/GenBank/DDBJ databases">
        <title>Genomic Encyclopedia of Type Strains, Phase IV (KMG-IV): sequencing the most valuable type-strain genomes for metagenomic binning, comparative biology and taxonomic classification.</title>
        <authorList>
            <person name="Goeker M."/>
        </authorList>
    </citation>
    <scope>NUCLEOTIDE SEQUENCE [LARGE SCALE GENOMIC DNA]</scope>
    <source>
        <strain evidence="1 2">DSM 100556</strain>
    </source>
</reference>
<dbReference type="AlphaFoldDB" id="A0A4R1QQC5"/>
<dbReference type="PIRSF" id="PIRSF008757">
    <property type="entry name" value="UCP008757"/>
    <property type="match status" value="1"/>
</dbReference>
<evidence type="ECO:0000313" key="2">
    <source>
        <dbReference type="Proteomes" id="UP000295718"/>
    </source>
</evidence>
<dbReference type="RefSeq" id="WP_031389498.1">
    <property type="nucleotide sequence ID" value="NZ_JPNB01000001.1"/>
</dbReference>
<dbReference type="SUPFAM" id="SSF143744">
    <property type="entry name" value="GlcG-like"/>
    <property type="match status" value="1"/>
</dbReference>
<name>A0A4R1QQC5_9FIRM</name>
<sequence length="170" mass="19639">MEEGKYIKIKENIEKQEKILRFDHFSNSDAWELGKFFVERIAQKQIDLAVAIRRLNGNIIFQYATENTNLNNQNWMQRKFNTVLLMNCSSLNVWATSYIMEEQVETHGLSTKDYAFCGGGFPIRLKSGEIVAVLTVSNLPHEQDHQFIVEAISEWLAVENVPSFEESVFS</sequence>
<dbReference type="InterPro" id="IPR010371">
    <property type="entry name" value="YBR137W-like"/>
</dbReference>
<accession>A0A4R1QQC5</accession>
<dbReference type="Pfam" id="PF03928">
    <property type="entry name" value="HbpS-like"/>
    <property type="match status" value="1"/>
</dbReference>